<dbReference type="Proteomes" id="UP000610293">
    <property type="component" value="Unassembled WGS sequence"/>
</dbReference>
<name>A0AAE2Q276_PSEFL</name>
<reference evidence="1" key="1">
    <citation type="journal article" date="2020" name="FEMS Microbiol. Ecol.">
        <title>Temporal dynamics of bacterial communities during seed development and maturation.</title>
        <authorList>
            <person name="Chesneau G."/>
            <person name="Torres-Cortes G."/>
            <person name="Briand M."/>
            <person name="Darrasse A."/>
            <person name="Preveaux A."/>
            <person name="Marais C."/>
            <person name="Jacques M.A."/>
            <person name="Shade A."/>
            <person name="Barret M."/>
        </authorList>
    </citation>
    <scope>NUCLEOTIDE SEQUENCE</scope>
    <source>
        <strain evidence="1">CFBP13533</strain>
    </source>
</reference>
<proteinExistence type="predicted"/>
<dbReference type="Pfam" id="PF11275">
    <property type="entry name" value="DUF3077"/>
    <property type="match status" value="1"/>
</dbReference>
<evidence type="ECO:0000313" key="2">
    <source>
        <dbReference type="Proteomes" id="UP000610293"/>
    </source>
</evidence>
<accession>A0AAE2Q276</accession>
<dbReference type="EMBL" id="JACYNJ010000017">
    <property type="protein sequence ID" value="MBD8272702.1"/>
    <property type="molecule type" value="Genomic_DNA"/>
</dbReference>
<protein>
    <submittedName>
        <fullName evidence="1">DUF3077 domain-containing protein</fullName>
    </submittedName>
</protein>
<organism evidence="1 2">
    <name type="scientific">Pseudomonas fluorescens</name>
    <dbReference type="NCBI Taxonomy" id="294"/>
    <lineage>
        <taxon>Bacteria</taxon>
        <taxon>Pseudomonadati</taxon>
        <taxon>Pseudomonadota</taxon>
        <taxon>Gammaproteobacteria</taxon>
        <taxon>Pseudomonadales</taxon>
        <taxon>Pseudomonadaceae</taxon>
        <taxon>Pseudomonas</taxon>
    </lineage>
</organism>
<dbReference type="RefSeq" id="WP_191956655.1">
    <property type="nucleotide sequence ID" value="NZ_JACYNJ010000017.1"/>
</dbReference>
<comment type="caution">
    <text evidence="1">The sequence shown here is derived from an EMBL/GenBank/DDBJ whole genome shotgun (WGS) entry which is preliminary data.</text>
</comment>
<gene>
    <name evidence="1" type="ORF">IFU03_23370</name>
</gene>
<dbReference type="AlphaFoldDB" id="A0AAE2Q276"/>
<evidence type="ECO:0000313" key="1">
    <source>
        <dbReference type="EMBL" id="MBD8272702.1"/>
    </source>
</evidence>
<dbReference type="InterPro" id="IPR021427">
    <property type="entry name" value="DUF3077"/>
</dbReference>
<sequence>MAECQLPDVLADTLLSGASPLPQWIASKLRAQYAWAAHYLCEMGKSVVDDLTQAMTPSR</sequence>